<dbReference type="Pfam" id="PF03435">
    <property type="entry name" value="Sacchrp_dh_NADP"/>
    <property type="match status" value="1"/>
</dbReference>
<accession>A0A1I4YKN2</accession>
<dbReference type="InterPro" id="IPR036291">
    <property type="entry name" value="NAD(P)-bd_dom_sf"/>
</dbReference>
<dbReference type="Pfam" id="PF16653">
    <property type="entry name" value="Sacchrp_dh_C"/>
    <property type="match status" value="1"/>
</dbReference>
<dbReference type="EMBL" id="FOVM01000001">
    <property type="protein sequence ID" value="SFN38576.1"/>
    <property type="molecule type" value="Genomic_DNA"/>
</dbReference>
<evidence type="ECO:0000313" key="3">
    <source>
        <dbReference type="EMBL" id="SFN38576.1"/>
    </source>
</evidence>
<dbReference type="InterPro" id="IPR032095">
    <property type="entry name" value="Sacchrp_dh-like_C"/>
</dbReference>
<dbReference type="SUPFAM" id="SSF51735">
    <property type="entry name" value="NAD(P)-binding Rossmann-fold domains"/>
    <property type="match status" value="1"/>
</dbReference>
<dbReference type="STRING" id="995034.SAMN05216219_0315"/>
<protein>
    <submittedName>
        <fullName evidence="3">Saccharopine dehydrogenase, NADP-dependent</fullName>
    </submittedName>
</protein>
<dbReference type="PANTHER" id="PTHR43796">
    <property type="entry name" value="CARBOXYNORSPERMIDINE SYNTHASE"/>
    <property type="match status" value="1"/>
</dbReference>
<dbReference type="PANTHER" id="PTHR43796:SF2">
    <property type="entry name" value="CARBOXYNORSPERMIDINE SYNTHASE"/>
    <property type="match status" value="1"/>
</dbReference>
<dbReference type="AlphaFoldDB" id="A0A1I4YKN2"/>
<evidence type="ECO:0000259" key="1">
    <source>
        <dbReference type="Pfam" id="PF03435"/>
    </source>
</evidence>
<evidence type="ECO:0000259" key="2">
    <source>
        <dbReference type="Pfam" id="PF16653"/>
    </source>
</evidence>
<reference evidence="4" key="1">
    <citation type="submission" date="2016-10" db="EMBL/GenBank/DDBJ databases">
        <authorList>
            <person name="Varghese N."/>
            <person name="Submissions S."/>
        </authorList>
    </citation>
    <scope>NUCLEOTIDE SEQUENCE [LARGE SCALE GENOMIC DNA]</scope>
    <source>
        <strain evidence="4">CGMCC 1.11101</strain>
    </source>
</reference>
<sequence length="420" mass="45564">MEPQGVRILIVGTGGVGSAAARIAVRRDFFEKLVLADYDPVRPQALVTDIGDERLAAAQVDASSADAVAALIREHQITHVLNAVDPRFVMPIFDGCFAGGAVYLDMAMSLSHPHPEKPYELPGVKLGDEQFAQASMWADAGRLALVGIGVEPGLSDVFARYAEDELFSEIDELGVRDGANLTVDGYDFAPSFSIWTTIEECLNPPIIFEKERGWFTTPPFSEPEVFDFPEGIGPVECVNVEHEEVLLMPRWTKAKRVTFKYGLGDEFINVLKVLHTLGLDKTEPLTVKGVQVSPRDVVAAALPDPATLGDRMHGKTCAGVWVRGTGKDGRPRSSYLYHVVDNEQSMAEYGSQAVVWQTAINPVIALELLATGVWGGFGVLGPEAFDARPFLDLLAADAPRGYGSPWGIEEKYLPAPARVG</sequence>
<gene>
    <name evidence="3" type="ORF">SAMN05216219_0315</name>
</gene>
<evidence type="ECO:0000313" key="4">
    <source>
        <dbReference type="Proteomes" id="UP000198867"/>
    </source>
</evidence>
<organism evidence="3 4">
    <name type="scientific">Mycetocola miduiensis</name>
    <dbReference type="NCBI Taxonomy" id="995034"/>
    <lineage>
        <taxon>Bacteria</taxon>
        <taxon>Bacillati</taxon>
        <taxon>Actinomycetota</taxon>
        <taxon>Actinomycetes</taxon>
        <taxon>Micrococcales</taxon>
        <taxon>Microbacteriaceae</taxon>
        <taxon>Mycetocola</taxon>
    </lineage>
</organism>
<dbReference type="Gene3D" id="3.30.360.10">
    <property type="entry name" value="Dihydrodipicolinate Reductase, domain 2"/>
    <property type="match status" value="1"/>
</dbReference>
<feature type="domain" description="Saccharopine dehydrogenase NADP binding" evidence="1">
    <location>
        <begin position="8"/>
        <end position="144"/>
    </location>
</feature>
<dbReference type="Proteomes" id="UP000198867">
    <property type="component" value="Unassembled WGS sequence"/>
</dbReference>
<keyword evidence="4" id="KW-1185">Reference proteome</keyword>
<proteinExistence type="predicted"/>
<feature type="domain" description="Saccharopine dehydrogenase-like C-terminal" evidence="2">
    <location>
        <begin position="149"/>
        <end position="395"/>
    </location>
</feature>
<dbReference type="Gene3D" id="3.40.50.720">
    <property type="entry name" value="NAD(P)-binding Rossmann-like Domain"/>
    <property type="match status" value="1"/>
</dbReference>
<name>A0A1I4YKN2_9MICO</name>
<dbReference type="InterPro" id="IPR005097">
    <property type="entry name" value="Sacchrp_dh_NADP-bd"/>
</dbReference>